<proteinExistence type="predicted"/>
<dbReference type="PANTHER" id="PTHR36062">
    <property type="entry name" value="OS01G0687300 PROTEIN"/>
    <property type="match status" value="1"/>
</dbReference>
<dbReference type="PANTHER" id="PTHR36062:SF9">
    <property type="entry name" value="ISOFORM 2 OF F-BOX PROTEIN"/>
    <property type="match status" value="1"/>
</dbReference>
<dbReference type="RefSeq" id="XP_004230903.1">
    <property type="nucleotide sequence ID" value="XM_004230855.4"/>
</dbReference>
<organism evidence="1">
    <name type="scientific">Solanum lycopersicum</name>
    <name type="common">Tomato</name>
    <name type="synonym">Lycopersicon esculentum</name>
    <dbReference type="NCBI Taxonomy" id="4081"/>
    <lineage>
        <taxon>Eukaryota</taxon>
        <taxon>Viridiplantae</taxon>
        <taxon>Streptophyta</taxon>
        <taxon>Embryophyta</taxon>
        <taxon>Tracheophyta</taxon>
        <taxon>Spermatophyta</taxon>
        <taxon>Magnoliopsida</taxon>
        <taxon>eudicotyledons</taxon>
        <taxon>Gunneridae</taxon>
        <taxon>Pentapetalae</taxon>
        <taxon>asterids</taxon>
        <taxon>lamiids</taxon>
        <taxon>Solanales</taxon>
        <taxon>Solanaceae</taxon>
        <taxon>Solanoideae</taxon>
        <taxon>Solaneae</taxon>
        <taxon>Solanum</taxon>
        <taxon>Solanum subgen. Lycopersicon</taxon>
    </lineage>
</organism>
<protein>
    <submittedName>
        <fullName evidence="1">Uncharacterized protein</fullName>
    </submittedName>
</protein>
<evidence type="ECO:0000313" key="1">
    <source>
        <dbReference type="EnsemblPlants" id="Solyc01g109780.3.1"/>
    </source>
</evidence>
<dbReference type="GeneID" id="101251228"/>
<dbReference type="EnsemblPlants" id="Solyc01g109780.3.1">
    <property type="protein sequence ID" value="Solyc01g109780.3.1"/>
    <property type="gene ID" value="Solyc01g109780.3"/>
</dbReference>
<reference evidence="1" key="2">
    <citation type="submission" date="2019-01" db="UniProtKB">
        <authorList>
            <consortium name="EnsemblPlants"/>
        </authorList>
    </citation>
    <scope>IDENTIFICATION</scope>
    <source>
        <strain evidence="1">cv. Heinz 1706</strain>
    </source>
</reference>
<accession>A0A3Q7ETQ3</accession>
<dbReference type="OMA" id="RTDFCPE"/>
<keyword evidence="2" id="KW-1185">Reference proteome</keyword>
<dbReference type="AlphaFoldDB" id="A0A3Q7ETQ3"/>
<dbReference type="GO" id="GO:0010099">
    <property type="term" value="P:regulation of photomorphogenesis"/>
    <property type="evidence" value="ECO:0007669"/>
    <property type="project" value="InterPro"/>
</dbReference>
<dbReference type="Gramene" id="Solyc01g109780.3.1">
    <property type="protein sequence ID" value="Solyc01g109780.3.1"/>
    <property type="gene ID" value="Solyc01g109780.3"/>
</dbReference>
<reference evidence="1" key="1">
    <citation type="journal article" date="2012" name="Nature">
        <title>The tomato genome sequence provides insights into fleshy fruit evolution.</title>
        <authorList>
            <consortium name="Tomato Genome Consortium"/>
        </authorList>
    </citation>
    <scope>NUCLEOTIDE SEQUENCE [LARGE SCALE GENOMIC DNA]</scope>
    <source>
        <strain evidence="1">cv. Heinz 1706</strain>
    </source>
</reference>
<dbReference type="Proteomes" id="UP000004994">
    <property type="component" value="Chromosome 1"/>
</dbReference>
<dbReference type="OrthoDB" id="649277at2759"/>
<sequence>MSDRVKQSHSDCDGRTGKSIHSVQSVWMAHWTRTSYNSTAETQNHASAALGNKENDKDSKPLQSIVKMETMSSKSVKRLRESETQTFEVINETSSRTIAKETLGNWSLSMHNPCENVKTPFQDPLDFGKTHPYDIGHRTVASRPLIDNPSHLASHIVPYRDPGHYVTKESEKTQKAFVSRSFLAAKEEVPRLGMLEHEHGRLVTPELRQNDSFFLDAPSTSKKLLPKMGGEEFQKNPGSSFVRLLKNEPGPSHVTEPKELQKLPHPLRDVETMRTSNTVDSVVGMTGYRPCVSQTIHSMLITKGADAGLFEGNNVIGNSRMWNKINGKASLSSCDKQSKSFVHYKGGMQLQIQNCFTGSERKDNIEDRKRSEFVLKNESSAETDTMDMDVFQEKNQLCGTSSSIAKKVNKMDQTLPRQLALEGSRKEAGHKQLKLDINLELPAPTDNMEASSSRTESFDLGSILARAEQPSSSRTDFCPEGLLGHDPGSRWVKRLKMSACGSLAFGTKSSSLVGETSNEKSHKFLNQIPKGTIANSELASSSKRHGKELMVHDNTASLAMNSSTASMSVIKKDLEALTSHSWIQRLLHDRTTNAPKRPQPVVVCEPQTSKLELDDFQKKQLPSLGAMALMGKAMNGFQPCEYHRKGPLVVWNTKSF</sequence>
<dbReference type="InterPro" id="IPR037476">
    <property type="entry name" value="PCH1"/>
</dbReference>
<dbReference type="KEGG" id="sly:101251228"/>
<dbReference type="PaxDb" id="4081-Solyc01g109780.2.1"/>
<dbReference type="InParanoid" id="A0A3Q7ETQ3"/>
<gene>
    <name evidence="1" type="primary">LOC101251228</name>
</gene>
<evidence type="ECO:0000313" key="2">
    <source>
        <dbReference type="Proteomes" id="UP000004994"/>
    </source>
</evidence>
<name>A0A3Q7ETQ3_SOLLC</name>
<dbReference type="STRING" id="4081.A0A3Q7ETQ3"/>